<comment type="caution">
    <text evidence="3">The sequence shown here is derived from an EMBL/GenBank/DDBJ whole genome shotgun (WGS) entry which is preliminary data.</text>
</comment>
<dbReference type="InterPro" id="IPR050194">
    <property type="entry name" value="Glycosyltransferase_grp1"/>
</dbReference>
<dbReference type="PANTHER" id="PTHR45947:SF3">
    <property type="entry name" value="SULFOQUINOVOSYL TRANSFERASE SQD2"/>
    <property type="match status" value="1"/>
</dbReference>
<evidence type="ECO:0000313" key="3">
    <source>
        <dbReference type="EMBL" id="MDN4484164.1"/>
    </source>
</evidence>
<organism evidence="3 4">
    <name type="scientific">Demequina lignilytica</name>
    <dbReference type="NCBI Taxonomy" id="3051663"/>
    <lineage>
        <taxon>Bacteria</taxon>
        <taxon>Bacillati</taxon>
        <taxon>Actinomycetota</taxon>
        <taxon>Actinomycetes</taxon>
        <taxon>Micrococcales</taxon>
        <taxon>Demequinaceae</taxon>
        <taxon>Demequina</taxon>
    </lineage>
</organism>
<proteinExistence type="predicted"/>
<keyword evidence="3" id="KW-0808">Transferase</keyword>
<sequence>MIERTQAEAAPRPTGASPRPLRIGLVADGPLDSPRTNSGVAKGIREALERAEGVEVVCAESTRPTGLAMAWVRLRAFRLPVDAWRNRSRHSPTARRLTDRARDRVVATHPDLDLLIHVRNTYAPATLPYAAFIDSTSEQSRRWASWSVWADQLVAAEREYYGRAALVLTAGREAARSAIEDYGVDPARVHAVGGGTNFPAAVAARAAQRRPGPLRVLFVGVEFERKGGDLAVEAVRRLRERGVEVELTAVTKFPPAPSVGLTVREPIWDRAELSRVYADHDVFCLPARYEPYGLVVQEAMAHAMPVVVSSTGSLPDIVTDGATGIVVPDGEERGVADVDAIADALADLAGDLDRLATMGVAARERALSELTWDAVARRMIDAVRGWRASA</sequence>
<keyword evidence="3" id="KW-0328">Glycosyltransferase</keyword>
<dbReference type="SUPFAM" id="SSF53756">
    <property type="entry name" value="UDP-Glycosyltransferase/glycogen phosphorylase"/>
    <property type="match status" value="1"/>
</dbReference>
<evidence type="ECO:0000256" key="1">
    <source>
        <dbReference type="ARBA" id="ARBA00021292"/>
    </source>
</evidence>
<dbReference type="Proteomes" id="UP001172756">
    <property type="component" value="Unassembled WGS sequence"/>
</dbReference>
<feature type="region of interest" description="Disordered" evidence="2">
    <location>
        <begin position="1"/>
        <end position="39"/>
    </location>
</feature>
<reference evidence="3 4" key="1">
    <citation type="submission" date="2023-06" db="EMBL/GenBank/DDBJ databases">
        <title>SYSU T0a273.</title>
        <authorList>
            <person name="Gao L."/>
            <person name="Fang B.-Z."/>
            <person name="Li W.-J."/>
        </authorList>
    </citation>
    <scope>NUCLEOTIDE SEQUENCE [LARGE SCALE GENOMIC DNA]</scope>
    <source>
        <strain evidence="3 4">SYSU T0a273</strain>
    </source>
</reference>
<dbReference type="CDD" id="cd03801">
    <property type="entry name" value="GT4_PimA-like"/>
    <property type="match status" value="1"/>
</dbReference>
<accession>A0AB35MK52</accession>
<dbReference type="Gene3D" id="3.40.50.2000">
    <property type="entry name" value="Glycogen Phosphorylase B"/>
    <property type="match status" value="1"/>
</dbReference>
<dbReference type="Pfam" id="PF13692">
    <property type="entry name" value="Glyco_trans_1_4"/>
    <property type="match status" value="1"/>
</dbReference>
<dbReference type="AlphaFoldDB" id="A0AB35MK52"/>
<dbReference type="GO" id="GO:0016758">
    <property type="term" value="F:hexosyltransferase activity"/>
    <property type="evidence" value="ECO:0007669"/>
    <property type="project" value="TreeGrafter"/>
</dbReference>
<dbReference type="PANTHER" id="PTHR45947">
    <property type="entry name" value="SULFOQUINOVOSYL TRANSFERASE SQD2"/>
    <property type="match status" value="1"/>
</dbReference>
<dbReference type="EMBL" id="JAUHQB010000009">
    <property type="protein sequence ID" value="MDN4484164.1"/>
    <property type="molecule type" value="Genomic_DNA"/>
</dbReference>
<gene>
    <name evidence="3" type="ORF">QQ002_11490</name>
</gene>
<evidence type="ECO:0000256" key="2">
    <source>
        <dbReference type="SAM" id="MobiDB-lite"/>
    </source>
</evidence>
<protein>
    <recommendedName>
        <fullName evidence="1">D-inositol 3-phosphate glycosyltransferase</fullName>
    </recommendedName>
</protein>
<evidence type="ECO:0000313" key="4">
    <source>
        <dbReference type="Proteomes" id="UP001172756"/>
    </source>
</evidence>
<name>A0AB35MK52_9MICO</name>
<dbReference type="RefSeq" id="WP_301160810.1">
    <property type="nucleotide sequence ID" value="NZ_JAUHQB010000009.1"/>
</dbReference>